<gene>
    <name evidence="3" type="ORF">BN7_2287</name>
</gene>
<organism evidence="3 4">
    <name type="scientific">Wickerhamomyces ciferrii (strain ATCC 14091 / BCRC 22168 / CBS 111 / JCM 3599 / NBRC 0793 / NRRL Y-1031 F-60-10)</name>
    <name type="common">Yeast</name>
    <name type="synonym">Pichia ciferrii</name>
    <dbReference type="NCBI Taxonomy" id="1206466"/>
    <lineage>
        <taxon>Eukaryota</taxon>
        <taxon>Fungi</taxon>
        <taxon>Dikarya</taxon>
        <taxon>Ascomycota</taxon>
        <taxon>Saccharomycotina</taxon>
        <taxon>Saccharomycetes</taxon>
        <taxon>Phaffomycetales</taxon>
        <taxon>Wickerhamomycetaceae</taxon>
        <taxon>Wickerhamomyces</taxon>
    </lineage>
</organism>
<name>K0KNQ2_WICCF</name>
<dbReference type="EMBL" id="CAIF01000051">
    <property type="protein sequence ID" value="CCH42743.1"/>
    <property type="molecule type" value="Genomic_DNA"/>
</dbReference>
<sequence length="281" mass="32954">MAVKRHFTGKPVGEEYDESSSEEEVEEVVGEEPVQHQQKNIKTSINIRPIEKEVPRETKSVENVNVGEDNSIRESAGIEKKQESEESSEESDEESESDSDSDSDSSDDEPKLLKPVFISKSKRSQAIKQTSNQDKSTKDNERTLKTIEAHINQDIEQRKKEKESEINLGGIDDTDDLDPELERKQWELRQLTREERDRAKLEKEQDEYEELENRRLRTEEERLKEYEENKKEQEQRGKEDKQKVKGAFFRDEALLKRDLGEENEKYDKTLLPQKYDPKAHK</sequence>
<dbReference type="InterPro" id="IPR033194">
    <property type="entry name" value="MFAP1"/>
</dbReference>
<feature type="compositionally biased region" description="Acidic residues" evidence="1">
    <location>
        <begin position="85"/>
        <end position="107"/>
    </location>
</feature>
<feature type="compositionally biased region" description="Basic and acidic residues" evidence="1">
    <location>
        <begin position="211"/>
        <end position="244"/>
    </location>
</feature>
<dbReference type="eggNOG" id="KOG1425">
    <property type="taxonomic scope" value="Eukaryota"/>
</dbReference>
<dbReference type="InterPro" id="IPR009730">
    <property type="entry name" value="MFAP1_C"/>
</dbReference>
<evidence type="ECO:0000313" key="4">
    <source>
        <dbReference type="Proteomes" id="UP000009328"/>
    </source>
</evidence>
<evidence type="ECO:0000256" key="1">
    <source>
        <dbReference type="SAM" id="MobiDB-lite"/>
    </source>
</evidence>
<dbReference type="AlphaFoldDB" id="K0KNQ2"/>
<feature type="compositionally biased region" description="Basic and acidic residues" evidence="1">
    <location>
        <begin position="70"/>
        <end position="84"/>
    </location>
</feature>
<feature type="domain" description="Micro-fibrillar-associated protein 1 C-terminal" evidence="2">
    <location>
        <begin position="105"/>
        <end position="274"/>
    </location>
</feature>
<dbReference type="HOGENOM" id="CLU_991114_0_0_1"/>
<dbReference type="InParanoid" id="K0KNQ2"/>
<feature type="compositionally biased region" description="Acidic residues" evidence="1">
    <location>
        <begin position="14"/>
        <end position="30"/>
    </location>
</feature>
<dbReference type="PANTHER" id="PTHR15327">
    <property type="entry name" value="MICROFIBRIL-ASSOCIATED PROTEIN"/>
    <property type="match status" value="1"/>
</dbReference>
<dbReference type="Pfam" id="PF06991">
    <property type="entry name" value="MFAP1"/>
    <property type="match status" value="1"/>
</dbReference>
<protein>
    <recommendedName>
        <fullName evidence="2">Micro-fibrillar-associated protein 1 C-terminal domain-containing protein</fullName>
    </recommendedName>
</protein>
<comment type="caution">
    <text evidence="3">The sequence shown here is derived from an EMBL/GenBank/DDBJ whole genome shotgun (WGS) entry which is preliminary data.</text>
</comment>
<dbReference type="Proteomes" id="UP000009328">
    <property type="component" value="Unassembled WGS sequence"/>
</dbReference>
<evidence type="ECO:0000259" key="2">
    <source>
        <dbReference type="Pfam" id="PF06991"/>
    </source>
</evidence>
<feature type="compositionally biased region" description="Basic and acidic residues" evidence="1">
    <location>
        <begin position="259"/>
        <end position="268"/>
    </location>
</feature>
<feature type="compositionally biased region" description="Basic and acidic residues" evidence="1">
    <location>
        <begin position="135"/>
        <end position="165"/>
    </location>
</feature>
<feature type="compositionally biased region" description="Basic and acidic residues" evidence="1">
    <location>
        <begin position="49"/>
        <end position="60"/>
    </location>
</feature>
<feature type="region of interest" description="Disordered" evidence="1">
    <location>
        <begin position="1"/>
        <end position="179"/>
    </location>
</feature>
<keyword evidence="4" id="KW-1185">Reference proteome</keyword>
<evidence type="ECO:0000313" key="3">
    <source>
        <dbReference type="EMBL" id="CCH42743.1"/>
    </source>
</evidence>
<accession>K0KNQ2</accession>
<reference evidence="3 4" key="1">
    <citation type="journal article" date="2012" name="Eukaryot. Cell">
        <title>Draft genome sequence of Wickerhamomyces ciferrii NRRL Y-1031 F-60-10.</title>
        <authorList>
            <person name="Schneider J."/>
            <person name="Andrea H."/>
            <person name="Blom J."/>
            <person name="Jaenicke S."/>
            <person name="Ruckert C."/>
            <person name="Schorsch C."/>
            <person name="Szczepanowski R."/>
            <person name="Farwick M."/>
            <person name="Goesmann A."/>
            <person name="Puhler A."/>
            <person name="Schaffer S."/>
            <person name="Tauch A."/>
            <person name="Kohler T."/>
            <person name="Brinkrolf K."/>
        </authorList>
    </citation>
    <scope>NUCLEOTIDE SEQUENCE [LARGE SCALE GENOMIC DNA]</scope>
    <source>
        <strain evidence="4">ATCC 14091 / BCRC 22168 / CBS 111 / JCM 3599 / NBRC 0793 / NRRL Y-1031 F-60-10</strain>
    </source>
</reference>
<feature type="region of interest" description="Disordered" evidence="1">
    <location>
        <begin position="259"/>
        <end position="281"/>
    </location>
</feature>
<proteinExistence type="predicted"/>
<dbReference type="STRING" id="1206466.K0KNQ2"/>
<feature type="compositionally biased region" description="Polar residues" evidence="1">
    <location>
        <begin position="35"/>
        <end position="46"/>
    </location>
</feature>
<feature type="region of interest" description="Disordered" evidence="1">
    <location>
        <begin position="196"/>
        <end position="244"/>
    </location>
</feature>